<feature type="region of interest" description="Disordered" evidence="5">
    <location>
        <begin position="265"/>
        <end position="299"/>
    </location>
</feature>
<dbReference type="PROSITE" id="PS00636">
    <property type="entry name" value="DNAJ_1"/>
    <property type="match status" value="1"/>
</dbReference>
<evidence type="ECO:0000256" key="2">
    <source>
        <dbReference type="ARBA" id="ARBA00022771"/>
    </source>
</evidence>
<dbReference type="InterPro" id="IPR054076">
    <property type="entry name" value="ZUO1-like_ZHD"/>
</dbReference>
<feature type="compositionally biased region" description="Acidic residues" evidence="5">
    <location>
        <begin position="414"/>
        <end position="427"/>
    </location>
</feature>
<dbReference type="Pfam" id="PF21884">
    <property type="entry name" value="ZUO1-like_ZHD"/>
    <property type="match status" value="1"/>
</dbReference>
<feature type="compositionally biased region" description="Low complexity" evidence="5">
    <location>
        <begin position="266"/>
        <end position="286"/>
    </location>
</feature>
<dbReference type="SMART" id="SM00451">
    <property type="entry name" value="ZnF_U1"/>
    <property type="match status" value="1"/>
</dbReference>
<dbReference type="STRING" id="743788.S8DQV6"/>
<evidence type="ECO:0008006" key="10">
    <source>
        <dbReference type="Google" id="ProtNLM"/>
    </source>
</evidence>
<dbReference type="PROSITE" id="PS50076">
    <property type="entry name" value="DNAJ_2"/>
    <property type="match status" value="1"/>
</dbReference>
<dbReference type="GO" id="GO:0005737">
    <property type="term" value="C:cytoplasm"/>
    <property type="evidence" value="ECO:0007669"/>
    <property type="project" value="TreeGrafter"/>
</dbReference>
<evidence type="ECO:0000259" key="7">
    <source>
        <dbReference type="PROSITE" id="PS50157"/>
    </source>
</evidence>
<feature type="region of interest" description="Disordered" evidence="5">
    <location>
        <begin position="1"/>
        <end position="23"/>
    </location>
</feature>
<dbReference type="Proteomes" id="UP000015241">
    <property type="component" value="Unassembled WGS sequence"/>
</dbReference>
<dbReference type="SMART" id="SM00271">
    <property type="entry name" value="DnaJ"/>
    <property type="match status" value="1"/>
</dbReference>
<dbReference type="InterPro" id="IPR001623">
    <property type="entry name" value="DnaJ_domain"/>
</dbReference>
<feature type="domain" description="C2H2-type" evidence="7">
    <location>
        <begin position="556"/>
        <end position="585"/>
    </location>
</feature>
<feature type="domain" description="C2H2-type" evidence="7">
    <location>
        <begin position="329"/>
        <end position="353"/>
    </location>
</feature>
<evidence type="ECO:0000259" key="6">
    <source>
        <dbReference type="PROSITE" id="PS50076"/>
    </source>
</evidence>
<feature type="compositionally biased region" description="Basic and acidic residues" evidence="5">
    <location>
        <begin position="528"/>
        <end position="556"/>
    </location>
</feature>
<feature type="region of interest" description="Disordered" evidence="5">
    <location>
        <begin position="579"/>
        <end position="602"/>
    </location>
</feature>
<dbReference type="HOGENOM" id="CLU_009539_2_0_1"/>
<dbReference type="Pfam" id="PF12171">
    <property type="entry name" value="zf-C2H2_jaz"/>
    <property type="match status" value="1"/>
</dbReference>
<proteinExistence type="predicted"/>
<dbReference type="InterPro" id="IPR036236">
    <property type="entry name" value="Znf_C2H2_sf"/>
</dbReference>
<keyword evidence="1" id="KW-0479">Metal-binding</keyword>
<sequence>MGNRGSTTNGPQDGEQADGGTPDYYALLEVDENATADEIKRSFRKLALLHHPDKNPDNIEGATQRFAAIQQAYEVLSDDQERAWYDNHRASLVPEPDAQSVFEDIKRGAPPPRARDRGLSVRHLTQFFDASIYSGYDDGPNSFFTIYRNLFDRLVHDECQHEDAGSPAAYPSFGDATWPWVPANKDSRDTAARTFYNSWMSFVTAKDFAWADAWNINEAPDRRVRRLMERDNKKARDDARKEYNDTIRSLAIFLRKRDPRYKTHLAAQAAAASSSASTPRGARTPSSRPPPPARAAQPEFVAQDWQKAQTVQDAEDLEWAAAENAQEEWECVACGKTFRSEAAWDSHERSRKHLKAVEELKRQMREESEELGLEGDDARAREEDADAEDDELSEEPPKTPVLSEAGDVTSGPEGEQEAIDSEDDGDEPQSTAKNKTSSTQPRTSVPEDDASEGDLLSSTPTKRKGKQPRPASPEAHSKSRRKARARDESSSETTPSKVTSRLDVHTENDPVAEGEPEPGAAVPPRPPELSKREKRRAREAAKATRAETEGAAAAKEHCNVCKAEFDSRTKLFAHIKSTGHAAAVPVDQGHAGGAKKGRKGKR</sequence>
<dbReference type="PRINTS" id="PR00625">
    <property type="entry name" value="JDOMAIN"/>
</dbReference>
<dbReference type="SMART" id="SM00355">
    <property type="entry name" value="ZnF_C2H2"/>
    <property type="match status" value="2"/>
</dbReference>
<feature type="compositionally biased region" description="Basic residues" evidence="5">
    <location>
        <begin position="593"/>
        <end position="602"/>
    </location>
</feature>
<feature type="region of interest" description="Disordered" evidence="5">
    <location>
        <begin position="363"/>
        <end position="556"/>
    </location>
</feature>
<dbReference type="PROSITE" id="PS00028">
    <property type="entry name" value="ZINC_FINGER_C2H2_1"/>
    <property type="match status" value="2"/>
</dbReference>
<dbReference type="OrthoDB" id="5894at2759"/>
<feature type="compositionally biased region" description="Polar residues" evidence="5">
    <location>
        <begin position="428"/>
        <end position="443"/>
    </location>
</feature>
<dbReference type="InterPro" id="IPR018253">
    <property type="entry name" value="DnaJ_domain_CS"/>
</dbReference>
<dbReference type="SUPFAM" id="SSF46565">
    <property type="entry name" value="Chaperone J-domain"/>
    <property type="match status" value="1"/>
</dbReference>
<dbReference type="Gene3D" id="1.10.287.110">
    <property type="entry name" value="DnaJ domain"/>
    <property type="match status" value="1"/>
</dbReference>
<dbReference type="CDD" id="cd06257">
    <property type="entry name" value="DnaJ"/>
    <property type="match status" value="1"/>
</dbReference>
<evidence type="ECO:0000256" key="4">
    <source>
        <dbReference type="PROSITE-ProRule" id="PRU00042"/>
    </source>
</evidence>
<dbReference type="GO" id="GO:0003676">
    <property type="term" value="F:nucleic acid binding"/>
    <property type="evidence" value="ECO:0007669"/>
    <property type="project" value="InterPro"/>
</dbReference>
<dbReference type="InterPro" id="IPR013087">
    <property type="entry name" value="Znf_C2H2_type"/>
</dbReference>
<dbReference type="Gene3D" id="3.30.160.60">
    <property type="entry name" value="Classic Zinc Finger"/>
    <property type="match status" value="1"/>
</dbReference>
<name>S8DQV6_FOMSC</name>
<accession>S8DQV6</accession>
<evidence type="ECO:0000256" key="3">
    <source>
        <dbReference type="ARBA" id="ARBA00022833"/>
    </source>
</evidence>
<feature type="compositionally biased region" description="Acidic residues" evidence="5">
    <location>
        <begin position="383"/>
        <end position="394"/>
    </location>
</feature>
<feature type="domain" description="J" evidence="6">
    <location>
        <begin position="23"/>
        <end position="89"/>
    </location>
</feature>
<dbReference type="SUPFAM" id="SSF57667">
    <property type="entry name" value="beta-beta-alpha zinc fingers"/>
    <property type="match status" value="1"/>
</dbReference>
<keyword evidence="9" id="KW-1185">Reference proteome</keyword>
<evidence type="ECO:0000256" key="1">
    <source>
        <dbReference type="ARBA" id="ARBA00022723"/>
    </source>
</evidence>
<organism evidence="8 9">
    <name type="scientific">Fomitopsis schrenkii</name>
    <name type="common">Brown rot fungus</name>
    <dbReference type="NCBI Taxonomy" id="2126942"/>
    <lineage>
        <taxon>Eukaryota</taxon>
        <taxon>Fungi</taxon>
        <taxon>Dikarya</taxon>
        <taxon>Basidiomycota</taxon>
        <taxon>Agaricomycotina</taxon>
        <taxon>Agaricomycetes</taxon>
        <taxon>Polyporales</taxon>
        <taxon>Fomitopsis</taxon>
    </lineage>
</organism>
<protein>
    <recommendedName>
        <fullName evidence="10">DnaJ-domain-containing protein</fullName>
    </recommendedName>
</protein>
<dbReference type="InParanoid" id="S8DQV6"/>
<feature type="compositionally biased region" description="Polar residues" evidence="5">
    <location>
        <begin position="1"/>
        <end position="11"/>
    </location>
</feature>
<reference evidence="8 9" key="1">
    <citation type="journal article" date="2012" name="Science">
        <title>The Paleozoic origin of enzymatic lignin decomposition reconstructed from 31 fungal genomes.</title>
        <authorList>
            <person name="Floudas D."/>
            <person name="Binder M."/>
            <person name="Riley R."/>
            <person name="Barry K."/>
            <person name="Blanchette R.A."/>
            <person name="Henrissat B."/>
            <person name="Martinez A.T."/>
            <person name="Otillar R."/>
            <person name="Spatafora J.W."/>
            <person name="Yadav J.S."/>
            <person name="Aerts A."/>
            <person name="Benoit I."/>
            <person name="Boyd A."/>
            <person name="Carlson A."/>
            <person name="Copeland A."/>
            <person name="Coutinho P.M."/>
            <person name="de Vries R.P."/>
            <person name="Ferreira P."/>
            <person name="Findley K."/>
            <person name="Foster B."/>
            <person name="Gaskell J."/>
            <person name="Glotzer D."/>
            <person name="Gorecki P."/>
            <person name="Heitman J."/>
            <person name="Hesse C."/>
            <person name="Hori C."/>
            <person name="Igarashi K."/>
            <person name="Jurgens J.A."/>
            <person name="Kallen N."/>
            <person name="Kersten P."/>
            <person name="Kohler A."/>
            <person name="Kuees U."/>
            <person name="Kumar T.K.A."/>
            <person name="Kuo A."/>
            <person name="LaButti K."/>
            <person name="Larrondo L.F."/>
            <person name="Lindquist E."/>
            <person name="Ling A."/>
            <person name="Lombard V."/>
            <person name="Lucas S."/>
            <person name="Lundell T."/>
            <person name="Martin R."/>
            <person name="McLaughlin D.J."/>
            <person name="Morgenstern I."/>
            <person name="Morin E."/>
            <person name="Murat C."/>
            <person name="Nagy L.G."/>
            <person name="Nolan M."/>
            <person name="Ohm R.A."/>
            <person name="Patyshakuliyeva A."/>
            <person name="Rokas A."/>
            <person name="Ruiz-Duenas F.J."/>
            <person name="Sabat G."/>
            <person name="Salamov A."/>
            <person name="Samejima M."/>
            <person name="Schmutz J."/>
            <person name="Slot J.C."/>
            <person name="St John F."/>
            <person name="Stenlid J."/>
            <person name="Sun H."/>
            <person name="Sun S."/>
            <person name="Syed K."/>
            <person name="Tsang A."/>
            <person name="Wiebenga A."/>
            <person name="Young D."/>
            <person name="Pisabarro A."/>
            <person name="Eastwood D.C."/>
            <person name="Martin F."/>
            <person name="Cullen D."/>
            <person name="Grigoriev I.V."/>
            <person name="Hibbett D.S."/>
        </authorList>
    </citation>
    <scope>NUCLEOTIDE SEQUENCE</scope>
    <source>
        <strain evidence="9">FP-58527</strain>
    </source>
</reference>
<keyword evidence="3" id="KW-0862">Zinc</keyword>
<dbReference type="InterPro" id="IPR036869">
    <property type="entry name" value="J_dom_sf"/>
</dbReference>
<evidence type="ECO:0000313" key="9">
    <source>
        <dbReference type="Proteomes" id="UP000015241"/>
    </source>
</evidence>
<dbReference type="GO" id="GO:0008270">
    <property type="term" value="F:zinc ion binding"/>
    <property type="evidence" value="ECO:0007669"/>
    <property type="project" value="UniProtKB-KW"/>
</dbReference>
<evidence type="ECO:0000313" key="8">
    <source>
        <dbReference type="EMBL" id="EPS93613.1"/>
    </source>
</evidence>
<dbReference type="AlphaFoldDB" id="S8DQV6"/>
<dbReference type="InterPro" id="IPR003604">
    <property type="entry name" value="Matrin/U1-like-C_Znf_C2H2"/>
</dbReference>
<dbReference type="EMBL" id="KE504265">
    <property type="protein sequence ID" value="EPS93613.1"/>
    <property type="molecule type" value="Genomic_DNA"/>
</dbReference>
<dbReference type="eggNOG" id="KOG0717">
    <property type="taxonomic scope" value="Eukaryota"/>
</dbReference>
<keyword evidence="2 4" id="KW-0863">Zinc-finger</keyword>
<dbReference type="FunCoup" id="S8DQV6">
    <property type="interactions" value="645"/>
</dbReference>
<dbReference type="InterPro" id="IPR051964">
    <property type="entry name" value="Chaperone_stress_response"/>
</dbReference>
<dbReference type="PANTHER" id="PTHR44029:SF1">
    <property type="entry name" value="DNAJ HOMOLOG SUBFAMILY C MEMBER 21"/>
    <property type="match status" value="1"/>
</dbReference>
<dbReference type="Pfam" id="PF00226">
    <property type="entry name" value="DnaJ"/>
    <property type="match status" value="1"/>
</dbReference>
<dbReference type="PANTHER" id="PTHR44029">
    <property type="entry name" value="DNAJ HOMOLOG SUBFAMILY C MEMBER 21"/>
    <property type="match status" value="1"/>
</dbReference>
<dbReference type="InterPro" id="IPR022755">
    <property type="entry name" value="Znf_C2H2_jaz"/>
</dbReference>
<gene>
    <name evidence="8" type="ORF">FOMPIDRAFT_1170362</name>
</gene>
<dbReference type="PROSITE" id="PS50157">
    <property type="entry name" value="ZINC_FINGER_C2H2_2"/>
    <property type="match status" value="2"/>
</dbReference>
<evidence type="ECO:0000256" key="5">
    <source>
        <dbReference type="SAM" id="MobiDB-lite"/>
    </source>
</evidence>